<accession>A0ABY2E3R4</accession>
<dbReference type="SUPFAM" id="SSF53850">
    <property type="entry name" value="Periplasmic binding protein-like II"/>
    <property type="match status" value="1"/>
</dbReference>
<dbReference type="Gene3D" id="3.40.190.10">
    <property type="entry name" value="Periplasmic binding protein-like II"/>
    <property type="match status" value="1"/>
</dbReference>
<gene>
    <name evidence="5" type="ORF">EXU48_12660</name>
</gene>
<dbReference type="InterPro" id="IPR006059">
    <property type="entry name" value="SBP"/>
</dbReference>
<keyword evidence="3" id="KW-0813">Transport</keyword>
<evidence type="ECO:0000256" key="3">
    <source>
        <dbReference type="ARBA" id="ARBA00022448"/>
    </source>
</evidence>
<dbReference type="PANTHER" id="PTHR43649:SF31">
    <property type="entry name" value="SN-GLYCEROL-3-PHOSPHATE-BINDING PERIPLASMIC PROTEIN UGPB"/>
    <property type="match status" value="1"/>
</dbReference>
<comment type="caution">
    <text evidence="5">The sequence shown here is derived from an EMBL/GenBank/DDBJ whole genome shotgun (WGS) entry which is preliminary data.</text>
</comment>
<name>A0ABY2E3R4_9MICO</name>
<evidence type="ECO:0000313" key="5">
    <source>
        <dbReference type="EMBL" id="TDE94272.1"/>
    </source>
</evidence>
<sequence>MKPIFLNRRDVLRLGGVAALGTAVGGSLVACSSGGPKMQYMFWGSTAEQEAVEGMLSSFQTTLPEDVDLTVEPLYTPDDYDTKLNALIASDRMPDVAYINNPMAYRLAEQDRLLDLAPYFDDYPGIGERLPEAYNYWSETQTFGTPAALEIMCLFTNKKAFSEAGIELPPVTADGAWNWDAFVEAAYRLTVDQSGRRPDEDGFDTTQVARFGTLANMWSAAWYGLLLSNGVDVVDESGTTTLLNSPEAVEVLQNLVDLMHVHRVAPSPTQLGNNAPSTAAQLASDRLGMAIDGQWALLDISGADFEYGIGVLPSYGTPSTASMGGAIGISTETEHLDEALELYTYQSDPSVVSLFSSGLWMPVEEKYYTDDDLVKVWIDNDAHPEEYRTAVVDYAVSSSTRYFAERMKNYEDIDKVISPAMERIQTGEEDVQTVMDEVAGQLNDGMLQGFYPNPRV</sequence>
<evidence type="ECO:0000256" key="2">
    <source>
        <dbReference type="ARBA" id="ARBA00008520"/>
    </source>
</evidence>
<keyword evidence="4" id="KW-0732">Signal</keyword>
<dbReference type="InterPro" id="IPR050490">
    <property type="entry name" value="Bact_solute-bd_prot1"/>
</dbReference>
<evidence type="ECO:0000256" key="4">
    <source>
        <dbReference type="ARBA" id="ARBA00022729"/>
    </source>
</evidence>
<organism evidence="5 6">
    <name type="scientific">Occultella glacieicola</name>
    <dbReference type="NCBI Taxonomy" id="2518684"/>
    <lineage>
        <taxon>Bacteria</taxon>
        <taxon>Bacillati</taxon>
        <taxon>Actinomycetota</taxon>
        <taxon>Actinomycetes</taxon>
        <taxon>Micrococcales</taxon>
        <taxon>Ruaniaceae</taxon>
        <taxon>Occultella</taxon>
    </lineage>
</organism>
<dbReference type="EMBL" id="SMNA01000005">
    <property type="protein sequence ID" value="TDE94272.1"/>
    <property type="molecule type" value="Genomic_DNA"/>
</dbReference>
<evidence type="ECO:0000256" key="1">
    <source>
        <dbReference type="ARBA" id="ARBA00004196"/>
    </source>
</evidence>
<proteinExistence type="inferred from homology"/>
<dbReference type="PROSITE" id="PS51318">
    <property type="entry name" value="TAT"/>
    <property type="match status" value="1"/>
</dbReference>
<comment type="subcellular location">
    <subcellularLocation>
        <location evidence="1">Cell envelope</location>
    </subcellularLocation>
</comment>
<dbReference type="InterPro" id="IPR006311">
    <property type="entry name" value="TAT_signal"/>
</dbReference>
<dbReference type="RefSeq" id="WP_133107998.1">
    <property type="nucleotide sequence ID" value="NZ_SMNA01000005.1"/>
</dbReference>
<protein>
    <submittedName>
        <fullName evidence="5">Extracellular solute-binding protein</fullName>
    </submittedName>
</protein>
<dbReference type="Proteomes" id="UP000504882">
    <property type="component" value="Unassembled WGS sequence"/>
</dbReference>
<dbReference type="Pfam" id="PF01547">
    <property type="entry name" value="SBP_bac_1"/>
    <property type="match status" value="1"/>
</dbReference>
<dbReference type="PROSITE" id="PS51257">
    <property type="entry name" value="PROKAR_LIPOPROTEIN"/>
    <property type="match status" value="1"/>
</dbReference>
<evidence type="ECO:0000313" key="6">
    <source>
        <dbReference type="Proteomes" id="UP000504882"/>
    </source>
</evidence>
<comment type="similarity">
    <text evidence="2">Belongs to the bacterial solute-binding protein 1 family.</text>
</comment>
<reference evidence="5 6" key="1">
    <citation type="submission" date="2019-03" db="EMBL/GenBank/DDBJ databases">
        <title>Genomic features of bacteria from cold environments.</title>
        <authorList>
            <person name="Shen L."/>
        </authorList>
    </citation>
    <scope>NUCLEOTIDE SEQUENCE [LARGE SCALE GENOMIC DNA]</scope>
    <source>
        <strain evidence="6">T3246-1</strain>
    </source>
</reference>
<keyword evidence="6" id="KW-1185">Reference proteome</keyword>
<dbReference type="PANTHER" id="PTHR43649">
    <property type="entry name" value="ARABINOSE-BINDING PROTEIN-RELATED"/>
    <property type="match status" value="1"/>
</dbReference>